<dbReference type="AlphaFoldDB" id="A0A2S9YYN5"/>
<gene>
    <name evidence="2" type="ORF">ENSA7_01180</name>
</gene>
<keyword evidence="1" id="KW-1133">Transmembrane helix</keyword>
<reference evidence="2 3" key="1">
    <citation type="submission" date="2018-03" db="EMBL/GenBank/DDBJ databases">
        <title>Draft Genome Sequences of the Obligatory Marine Myxobacteria Enhygromyxa salina SWB007.</title>
        <authorList>
            <person name="Poehlein A."/>
            <person name="Moghaddam J.A."/>
            <person name="Harms H."/>
            <person name="Alanjari M."/>
            <person name="Koenig G.M."/>
            <person name="Daniel R."/>
            <person name="Schaeberle T.F."/>
        </authorList>
    </citation>
    <scope>NUCLEOTIDE SEQUENCE [LARGE SCALE GENOMIC DNA]</scope>
    <source>
        <strain evidence="2 3">SWB007</strain>
    </source>
</reference>
<feature type="transmembrane region" description="Helical" evidence="1">
    <location>
        <begin position="37"/>
        <end position="56"/>
    </location>
</feature>
<comment type="caution">
    <text evidence="2">The sequence shown here is derived from an EMBL/GenBank/DDBJ whole genome shotgun (WGS) entry which is preliminary data.</text>
</comment>
<evidence type="ECO:0000313" key="2">
    <source>
        <dbReference type="EMBL" id="PRQ10169.1"/>
    </source>
</evidence>
<keyword evidence="1" id="KW-0812">Transmembrane</keyword>
<name>A0A2S9YYN5_9BACT</name>
<evidence type="ECO:0000256" key="1">
    <source>
        <dbReference type="SAM" id="Phobius"/>
    </source>
</evidence>
<dbReference type="Proteomes" id="UP000238823">
    <property type="component" value="Unassembled WGS sequence"/>
</dbReference>
<organism evidence="2 3">
    <name type="scientific">Enhygromyxa salina</name>
    <dbReference type="NCBI Taxonomy" id="215803"/>
    <lineage>
        <taxon>Bacteria</taxon>
        <taxon>Pseudomonadati</taxon>
        <taxon>Myxococcota</taxon>
        <taxon>Polyangia</taxon>
        <taxon>Nannocystales</taxon>
        <taxon>Nannocystaceae</taxon>
        <taxon>Enhygromyxa</taxon>
    </lineage>
</organism>
<dbReference type="EMBL" id="PVNL01000002">
    <property type="protein sequence ID" value="PRQ10169.1"/>
    <property type="molecule type" value="Genomic_DNA"/>
</dbReference>
<proteinExistence type="predicted"/>
<accession>A0A2S9YYN5</accession>
<sequence>MTDSSAKTTLVPDTIASRLPLDSHEARAAGRHNSLHLLLAALGVVMLGTALLDWLIHPVTLWAGLP</sequence>
<evidence type="ECO:0000313" key="3">
    <source>
        <dbReference type="Proteomes" id="UP000238823"/>
    </source>
</evidence>
<protein>
    <submittedName>
        <fullName evidence="2">Uncharacterized protein</fullName>
    </submittedName>
</protein>
<keyword evidence="1" id="KW-0472">Membrane</keyword>